<dbReference type="GO" id="GO:0006384">
    <property type="term" value="P:transcription initiation at RNA polymerase III promoter"/>
    <property type="evidence" value="ECO:0007669"/>
    <property type="project" value="InterPro"/>
</dbReference>
<feature type="region of interest" description="Disordered" evidence="1">
    <location>
        <begin position="470"/>
        <end position="504"/>
    </location>
</feature>
<feature type="domain" description="Transcription factor IIIC putative zinc-finger" evidence="3">
    <location>
        <begin position="611"/>
        <end position="696"/>
    </location>
</feature>
<organism evidence="4 5">
    <name type="scientific">Hapsidospora chrysogenum (strain ATCC 11550 / CBS 779.69 / DSM 880 / IAM 14645 / JCM 23072 / IMI 49137)</name>
    <name type="common">Acremonium chrysogenum</name>
    <dbReference type="NCBI Taxonomy" id="857340"/>
    <lineage>
        <taxon>Eukaryota</taxon>
        <taxon>Fungi</taxon>
        <taxon>Dikarya</taxon>
        <taxon>Ascomycota</taxon>
        <taxon>Pezizomycotina</taxon>
        <taxon>Sordariomycetes</taxon>
        <taxon>Hypocreomycetidae</taxon>
        <taxon>Hypocreales</taxon>
        <taxon>Bionectriaceae</taxon>
        <taxon>Hapsidospora</taxon>
    </lineage>
</organism>
<name>A0A086TCQ8_HAPC1</name>
<dbReference type="Pfam" id="PF12660">
    <property type="entry name" value="zf-TFIIIC"/>
    <property type="match status" value="1"/>
</dbReference>
<proteinExistence type="predicted"/>
<sequence>MYRFQIRPLKSLPLKSRPLTTHAVAWSSDAELAVATDDTVHIFLPECPSPVGDGGGEDAAAKDPEKSQFSLSIRATGIFLPLPSVNTQLCAFAGVRLPPPGAEERAERASVEGHEVTGSGASLSQVIRVEWSPGGLGANRRPVLMVMTTNGELLTLGEYVDPQSTAASGLRARSTRMWKVLWGLGAGMPIPAEDGEGSYRTMDERITSFSWAKEILPGRALLAYATDEDEVVIMSVQHFIRPDSAAPQSAQDFIWQVREVARFEARGPHQPLDTTDPDFTPSGTAFSLKWSPWTSSGGLRIASLAVISKNHVGFRKIAIHGGWEPGQEPSIEVEDSDSGGICLFLSTDAFVEWEDMVLDQGGSRVARGVIGTPFEVKPFQVDISGPSKPPVMEHSTSDCSTTYPNHSLTNPIAGRAEGLVIHRAKPTSNDPVPLYSAVRASATATNDDWYETNIPPTVQRPVPQWVQQIRQSTQRLVPRDDAVGDPSPSSESDTDDEFQEEAGKSTIKVHPWRFRFWGLASSPGDGSTVALVSKHSAQLPSRRGLSKLVFGSYPTTQQGAAEDQAPGLSTEGRMWEWMYGGGGHVPGATTAADNIDLNPLLRNFFTGAGAKQKCAFCDGELQNDGTEARCPDNHTFATCSSSGLAILAPGVSRVCAICHRRCLKDSELRKLAAEYVGLEDAVPPSGELCGGCGGKFMA</sequence>
<evidence type="ECO:0000259" key="2">
    <source>
        <dbReference type="Pfam" id="PF12657"/>
    </source>
</evidence>
<dbReference type="Pfam" id="PF12657">
    <property type="entry name" value="TFIIIC_delta"/>
    <property type="match status" value="1"/>
</dbReference>
<protein>
    <recommendedName>
        <fullName evidence="6">Transcription factor IIIC 90kDa subunit N-terminal domain-containing protein</fullName>
    </recommendedName>
</protein>
<dbReference type="STRING" id="857340.A0A086TCQ8"/>
<gene>
    <name evidence="4" type="ORF">ACRE_020210</name>
</gene>
<reference evidence="5" key="1">
    <citation type="journal article" date="2014" name="Genome Announc.">
        <title>Genome sequence and annotation of Acremonium chrysogenum, producer of the beta-lactam antibiotic cephalosporin C.</title>
        <authorList>
            <person name="Terfehr D."/>
            <person name="Dahlmann T.A."/>
            <person name="Specht T."/>
            <person name="Zadra I."/>
            <person name="Kuernsteiner H."/>
            <person name="Kueck U."/>
        </authorList>
    </citation>
    <scope>NUCLEOTIDE SEQUENCE [LARGE SCALE GENOMIC DNA]</scope>
    <source>
        <strain evidence="5">ATCC 11550 / CBS 779.69 / DSM 880 / IAM 14645 / JCM 23072 / IMI 49137</strain>
    </source>
</reference>
<evidence type="ECO:0000256" key="1">
    <source>
        <dbReference type="SAM" id="MobiDB-lite"/>
    </source>
</evidence>
<dbReference type="InterPro" id="IPR044230">
    <property type="entry name" value="GTF3C4"/>
</dbReference>
<dbReference type="EMBL" id="JPKY01000012">
    <property type="protein sequence ID" value="KFH47140.1"/>
    <property type="molecule type" value="Genomic_DNA"/>
</dbReference>
<dbReference type="HOGENOM" id="CLU_006811_1_0_1"/>
<dbReference type="PANTHER" id="PTHR15496">
    <property type="entry name" value="GENERAL TRANSCRIPTION FACTOR 3C POLYPEPTIDE 4 FAMILY"/>
    <property type="match status" value="1"/>
</dbReference>
<dbReference type="AlphaFoldDB" id="A0A086TCQ8"/>
<evidence type="ECO:0008006" key="6">
    <source>
        <dbReference type="Google" id="ProtNLM"/>
    </source>
</evidence>
<evidence type="ECO:0000259" key="3">
    <source>
        <dbReference type="Pfam" id="PF12660"/>
    </source>
</evidence>
<dbReference type="GO" id="GO:0000127">
    <property type="term" value="C:transcription factor TFIIIC complex"/>
    <property type="evidence" value="ECO:0007669"/>
    <property type="project" value="InterPro"/>
</dbReference>
<evidence type="ECO:0000313" key="5">
    <source>
        <dbReference type="Proteomes" id="UP000029964"/>
    </source>
</evidence>
<feature type="region of interest" description="Disordered" evidence="1">
    <location>
        <begin position="385"/>
        <end position="404"/>
    </location>
</feature>
<keyword evidence="5" id="KW-1185">Reference proteome</keyword>
<evidence type="ECO:0000313" key="4">
    <source>
        <dbReference type="EMBL" id="KFH47140.1"/>
    </source>
</evidence>
<feature type="domain" description="Transcription factor IIIC 90kDa subunit N-terminal" evidence="2">
    <location>
        <begin position="26"/>
        <end position="537"/>
    </location>
</feature>
<dbReference type="PANTHER" id="PTHR15496:SF2">
    <property type="entry name" value="GENERAL TRANSCRIPTION FACTOR 3C POLYPEPTIDE 4"/>
    <property type="match status" value="1"/>
</dbReference>
<dbReference type="GO" id="GO:0004402">
    <property type="term" value="F:histone acetyltransferase activity"/>
    <property type="evidence" value="ECO:0007669"/>
    <property type="project" value="InterPro"/>
</dbReference>
<comment type="caution">
    <text evidence="4">The sequence shown here is derived from an EMBL/GenBank/DDBJ whole genome shotgun (WGS) entry which is preliminary data.</text>
</comment>
<accession>A0A086TCQ8</accession>
<dbReference type="InterPro" id="IPR024764">
    <property type="entry name" value="TFIIIC_Znf"/>
</dbReference>
<dbReference type="Proteomes" id="UP000029964">
    <property type="component" value="Unassembled WGS sequence"/>
</dbReference>
<dbReference type="InterPro" id="IPR024761">
    <property type="entry name" value="TFIIIC_delta_N"/>
</dbReference>
<dbReference type="OrthoDB" id="192611at2759"/>